<evidence type="ECO:0000313" key="3">
    <source>
        <dbReference type="Proteomes" id="UP000288395"/>
    </source>
</evidence>
<protein>
    <recommendedName>
        <fullName evidence="1">PDZ domain-containing protein</fullName>
    </recommendedName>
</protein>
<dbReference type="Pfam" id="PF17820">
    <property type="entry name" value="PDZ_6"/>
    <property type="match status" value="1"/>
</dbReference>
<dbReference type="SUPFAM" id="SSF50156">
    <property type="entry name" value="PDZ domain-like"/>
    <property type="match status" value="1"/>
</dbReference>
<accession>A0A432VZS2</accession>
<comment type="caution">
    <text evidence="2">The sequence shown here is derived from an EMBL/GenBank/DDBJ whole genome shotgun (WGS) entry which is preliminary data.</text>
</comment>
<dbReference type="Proteomes" id="UP000288395">
    <property type="component" value="Unassembled WGS sequence"/>
</dbReference>
<dbReference type="RefSeq" id="WP_126765652.1">
    <property type="nucleotide sequence ID" value="NZ_PIPJ01000002.1"/>
</dbReference>
<dbReference type="InterPro" id="IPR041489">
    <property type="entry name" value="PDZ_6"/>
</dbReference>
<keyword evidence="3" id="KW-1185">Reference proteome</keyword>
<dbReference type="InterPro" id="IPR036034">
    <property type="entry name" value="PDZ_sf"/>
</dbReference>
<evidence type="ECO:0000313" key="2">
    <source>
        <dbReference type="EMBL" id="RUO22250.1"/>
    </source>
</evidence>
<dbReference type="InterPro" id="IPR001478">
    <property type="entry name" value="PDZ"/>
</dbReference>
<proteinExistence type="predicted"/>
<dbReference type="Gene3D" id="2.30.42.10">
    <property type="match status" value="1"/>
</dbReference>
<dbReference type="AlphaFoldDB" id="A0A432VZS2"/>
<dbReference type="SMART" id="SM00228">
    <property type="entry name" value="PDZ"/>
    <property type="match status" value="1"/>
</dbReference>
<reference evidence="3" key="1">
    <citation type="journal article" date="2018" name="Front. Microbiol.">
        <title>Genome-Based Analysis Reveals the Taxonomy and Diversity of the Family Idiomarinaceae.</title>
        <authorList>
            <person name="Liu Y."/>
            <person name="Lai Q."/>
            <person name="Shao Z."/>
        </authorList>
    </citation>
    <scope>NUCLEOTIDE SEQUENCE [LARGE SCALE GENOMIC DNA]</scope>
    <source>
        <strain evidence="3">GBPy7</strain>
    </source>
</reference>
<dbReference type="OrthoDB" id="9812068at2"/>
<name>A0A432VZS2_9GAMM</name>
<dbReference type="PROSITE" id="PS51257">
    <property type="entry name" value="PROKAR_LIPOPROTEIN"/>
    <property type="match status" value="1"/>
</dbReference>
<dbReference type="EMBL" id="PIPJ01000002">
    <property type="protein sequence ID" value="RUO22250.1"/>
    <property type="molecule type" value="Genomic_DNA"/>
</dbReference>
<feature type="domain" description="PDZ" evidence="1">
    <location>
        <begin position="304"/>
        <end position="379"/>
    </location>
</feature>
<evidence type="ECO:0000259" key="1">
    <source>
        <dbReference type="SMART" id="SM00228"/>
    </source>
</evidence>
<organism evidence="2 3">
    <name type="scientific">Aliidiomarina iranensis</name>
    <dbReference type="NCBI Taxonomy" id="1434071"/>
    <lineage>
        <taxon>Bacteria</taxon>
        <taxon>Pseudomonadati</taxon>
        <taxon>Pseudomonadota</taxon>
        <taxon>Gammaproteobacteria</taxon>
        <taxon>Alteromonadales</taxon>
        <taxon>Idiomarinaceae</taxon>
        <taxon>Aliidiomarina</taxon>
    </lineage>
</organism>
<sequence>MKNSTITALAVISVLAITLSGCVDTRPMYQRAALQSLADAANSSIPGGKEQPTLTTEETAHYQNVVAHYKSWANNSQTFNTGNAQPCEVNQNSAYIISQNAPMNVSKSIIRMGARSLNQRTTMSPIQVHLLAGECNNGEISGPFEAIVSYSTNTMLASNTQQNTTYTARIKGELVNNTQRGQWQSISSVRSQSEYFGSDQTSWSAQSYEFNNGQISGTQMTYAEFPQFNSLTITDSPYDNEMRRVRTFTGRNMSNMYTTFQNAIYGWFYTYNNNQLLGTSCMWNNQTVANTACQRFSAAAPLSEFVGIGIMLPNEIRGRFQVHGLFHPSGASRAGITVGDTILAINGVALTDAHDSTYVQDNLRGAEGSKVSITVLSENALQSREIALTRSRIRNPALSN</sequence>
<gene>
    <name evidence="2" type="ORF">CWE08_03415</name>
</gene>